<dbReference type="EMBL" id="JAHRIP010056644">
    <property type="protein sequence ID" value="MEQ2302262.1"/>
    <property type="molecule type" value="Genomic_DNA"/>
</dbReference>
<keyword evidence="2" id="KW-1185">Reference proteome</keyword>
<accession>A0ABV0Z7S4</accession>
<evidence type="ECO:0000313" key="1">
    <source>
        <dbReference type="EMBL" id="MEQ2302262.1"/>
    </source>
</evidence>
<organism evidence="1 2">
    <name type="scientific">Ameca splendens</name>
    <dbReference type="NCBI Taxonomy" id="208324"/>
    <lineage>
        <taxon>Eukaryota</taxon>
        <taxon>Metazoa</taxon>
        <taxon>Chordata</taxon>
        <taxon>Craniata</taxon>
        <taxon>Vertebrata</taxon>
        <taxon>Euteleostomi</taxon>
        <taxon>Actinopterygii</taxon>
        <taxon>Neopterygii</taxon>
        <taxon>Teleostei</taxon>
        <taxon>Neoteleostei</taxon>
        <taxon>Acanthomorphata</taxon>
        <taxon>Ovalentaria</taxon>
        <taxon>Atherinomorphae</taxon>
        <taxon>Cyprinodontiformes</taxon>
        <taxon>Goodeidae</taxon>
        <taxon>Ameca</taxon>
    </lineage>
</organism>
<gene>
    <name evidence="1" type="ORF">AMECASPLE_004915</name>
</gene>
<comment type="caution">
    <text evidence="1">The sequence shown here is derived from an EMBL/GenBank/DDBJ whole genome shotgun (WGS) entry which is preliminary data.</text>
</comment>
<dbReference type="Proteomes" id="UP001469553">
    <property type="component" value="Unassembled WGS sequence"/>
</dbReference>
<sequence>MGGGRKSRGDPPTPILTCSNRHTHSLCTVGSSHGKILHQSPKVVLIWSHGLTSQSGPAKPIQTVVSQVKGSVGTGGKKCKRGVEKMHVYSVQCLKCCTPKHYLFFKKF</sequence>
<name>A0ABV0Z7S4_9TELE</name>
<proteinExistence type="predicted"/>
<protein>
    <submittedName>
        <fullName evidence="1">Uncharacterized protein</fullName>
    </submittedName>
</protein>
<evidence type="ECO:0000313" key="2">
    <source>
        <dbReference type="Proteomes" id="UP001469553"/>
    </source>
</evidence>
<reference evidence="1 2" key="1">
    <citation type="submission" date="2021-06" db="EMBL/GenBank/DDBJ databases">
        <authorList>
            <person name="Palmer J.M."/>
        </authorList>
    </citation>
    <scope>NUCLEOTIDE SEQUENCE [LARGE SCALE GENOMIC DNA]</scope>
    <source>
        <strain evidence="1 2">AS_MEX2019</strain>
        <tissue evidence="1">Muscle</tissue>
    </source>
</reference>